<dbReference type="AlphaFoldDB" id="A0A6A3XHH2"/>
<evidence type="ECO:0000313" key="2">
    <source>
        <dbReference type="Proteomes" id="UP000440367"/>
    </source>
</evidence>
<proteinExistence type="predicted"/>
<gene>
    <name evidence="1" type="ORF">PF002_g21351</name>
</gene>
<accession>A0A6A3XHH2</accession>
<protein>
    <submittedName>
        <fullName evidence="1">Uncharacterized protein</fullName>
    </submittedName>
</protein>
<reference evidence="1 2" key="1">
    <citation type="submission" date="2018-08" db="EMBL/GenBank/DDBJ databases">
        <title>Genomic investigation of the strawberry pathogen Phytophthora fragariae indicates pathogenicity is determined by transcriptional variation in three key races.</title>
        <authorList>
            <person name="Adams T.M."/>
            <person name="Armitage A.D."/>
            <person name="Sobczyk M.K."/>
            <person name="Bates H.J."/>
            <person name="Dunwell J.M."/>
            <person name="Nellist C.F."/>
            <person name="Harrison R.J."/>
        </authorList>
    </citation>
    <scope>NUCLEOTIDE SEQUENCE [LARGE SCALE GENOMIC DNA]</scope>
    <source>
        <strain evidence="1 2">BC-1</strain>
    </source>
</reference>
<sequence length="62" mass="6910">MQQSVHEALNVGMCIPTMQKSVHEALNALKTQVVVRPDQLMLLPVHARATRTGGFLLRSTER</sequence>
<comment type="caution">
    <text evidence="1">The sequence shown here is derived from an EMBL/GenBank/DDBJ whole genome shotgun (WGS) entry which is preliminary data.</text>
</comment>
<dbReference type="Proteomes" id="UP000440367">
    <property type="component" value="Unassembled WGS sequence"/>
</dbReference>
<evidence type="ECO:0000313" key="1">
    <source>
        <dbReference type="EMBL" id="KAE9202049.1"/>
    </source>
</evidence>
<organism evidence="1 2">
    <name type="scientific">Phytophthora fragariae</name>
    <dbReference type="NCBI Taxonomy" id="53985"/>
    <lineage>
        <taxon>Eukaryota</taxon>
        <taxon>Sar</taxon>
        <taxon>Stramenopiles</taxon>
        <taxon>Oomycota</taxon>
        <taxon>Peronosporomycetes</taxon>
        <taxon>Peronosporales</taxon>
        <taxon>Peronosporaceae</taxon>
        <taxon>Phytophthora</taxon>
    </lineage>
</organism>
<feature type="non-terminal residue" evidence="1">
    <location>
        <position position="62"/>
    </location>
</feature>
<dbReference type="EMBL" id="QXGD01001632">
    <property type="protein sequence ID" value="KAE9202049.1"/>
    <property type="molecule type" value="Genomic_DNA"/>
</dbReference>
<name>A0A6A3XHH2_9STRA</name>